<dbReference type="AlphaFoldDB" id="A0A437ULL7"/>
<accession>A0A437ULL7</accession>
<evidence type="ECO:0000313" key="1">
    <source>
        <dbReference type="EMBL" id="RVU94540.1"/>
    </source>
</evidence>
<gene>
    <name evidence="1" type="ORF">EK398_06605</name>
</gene>
<evidence type="ECO:0000313" key="2">
    <source>
        <dbReference type="Proteomes" id="UP000288388"/>
    </source>
</evidence>
<protein>
    <submittedName>
        <fullName evidence="1">Uncharacterized protein</fullName>
    </submittedName>
</protein>
<sequence>MSLIEELKSTSDQSFDKWFDRWFEKNDFPNTFKKSAQQGYSGFCIELRRTTPLSERDEYLNRRLRDPRTVVRLKEKLPGIRVEFVKEQATGPFRLRYTTEKLEFSWKQANQEDGE</sequence>
<dbReference type="RefSeq" id="WP_127978601.1">
    <property type="nucleotide sequence ID" value="NZ_JBFMWZ010000001.1"/>
</dbReference>
<proteinExistence type="predicted"/>
<name>A0A437ULL7_ENTAV</name>
<dbReference type="EMBL" id="RYZS01000001">
    <property type="protein sequence ID" value="RVU94540.1"/>
    <property type="molecule type" value="Genomic_DNA"/>
</dbReference>
<organism evidence="1 2">
    <name type="scientific">Enterococcus avium</name>
    <name type="common">Streptococcus avium</name>
    <dbReference type="NCBI Taxonomy" id="33945"/>
    <lineage>
        <taxon>Bacteria</taxon>
        <taxon>Bacillati</taxon>
        <taxon>Bacillota</taxon>
        <taxon>Bacilli</taxon>
        <taxon>Lactobacillales</taxon>
        <taxon>Enterococcaceae</taxon>
        <taxon>Enterococcus</taxon>
    </lineage>
</organism>
<reference evidence="1 2" key="1">
    <citation type="submission" date="2018-12" db="EMBL/GenBank/DDBJ databases">
        <title>A novel vanA-carrying plasmid in a clinical isolate of Enterococcus avium.</title>
        <authorList>
            <person name="Bernasconi O.J."/>
            <person name="Luzzaro F."/>
            <person name="Endimiani A."/>
        </authorList>
    </citation>
    <scope>NUCLEOTIDE SEQUENCE [LARGE SCALE GENOMIC DNA]</scope>
    <source>
        <strain evidence="1 2">LC0559/18</strain>
    </source>
</reference>
<dbReference type="Proteomes" id="UP000288388">
    <property type="component" value="Unassembled WGS sequence"/>
</dbReference>
<comment type="caution">
    <text evidence="1">The sequence shown here is derived from an EMBL/GenBank/DDBJ whole genome shotgun (WGS) entry which is preliminary data.</text>
</comment>